<proteinExistence type="predicted"/>
<protein>
    <submittedName>
        <fullName evidence="2">Transporter substrate-binding domain-containing protein</fullName>
    </submittedName>
</protein>
<sequence>MRIIATVAAALIGLALIASTQASDAGRLLLYPKSNDDWRAAYPVQMLTRALTLSGGNYQLQPGVEDVPKARNFLNLSTKHGVDVVWSMTSIERETEHLAIKIPLNRGLMGYRVALVRSAEPDMLASVASLEQLKQFTAGQMYVWSDTKILTSQGMVVPGSNYNTLFRMLVAGRFDFFPRSVTEVSQELARNAAMGISLDKHLLIRYPAAMYFFVNKQDAKLAADIERGLEMMLASGEFVQRFEHYYGDVIRELQLDARVAIDLHNPYLPADTPLCRRELWWADLCPIKQ</sequence>
<name>A0ABV8V1U5_9GAMM</name>
<evidence type="ECO:0000313" key="3">
    <source>
        <dbReference type="Proteomes" id="UP001595840"/>
    </source>
</evidence>
<accession>A0ABV8V1U5</accession>
<evidence type="ECO:0000256" key="1">
    <source>
        <dbReference type="SAM" id="SignalP"/>
    </source>
</evidence>
<dbReference type="EMBL" id="JBHSCX010000003">
    <property type="protein sequence ID" value="MFC4361128.1"/>
    <property type="molecule type" value="Genomic_DNA"/>
</dbReference>
<comment type="caution">
    <text evidence="2">The sequence shown here is derived from an EMBL/GenBank/DDBJ whole genome shotgun (WGS) entry which is preliminary data.</text>
</comment>
<dbReference type="Proteomes" id="UP001595840">
    <property type="component" value="Unassembled WGS sequence"/>
</dbReference>
<feature type="signal peptide" evidence="1">
    <location>
        <begin position="1"/>
        <end position="25"/>
    </location>
</feature>
<evidence type="ECO:0000313" key="2">
    <source>
        <dbReference type="EMBL" id="MFC4361128.1"/>
    </source>
</evidence>
<keyword evidence="3" id="KW-1185">Reference proteome</keyword>
<organism evidence="2 3">
    <name type="scientific">Simiduia curdlanivorans</name>
    <dbReference type="NCBI Taxonomy" id="1492769"/>
    <lineage>
        <taxon>Bacteria</taxon>
        <taxon>Pseudomonadati</taxon>
        <taxon>Pseudomonadota</taxon>
        <taxon>Gammaproteobacteria</taxon>
        <taxon>Cellvibrionales</taxon>
        <taxon>Cellvibrionaceae</taxon>
        <taxon>Simiduia</taxon>
    </lineage>
</organism>
<gene>
    <name evidence="2" type="ORF">ACFOX3_02380</name>
</gene>
<keyword evidence="1" id="KW-0732">Signal</keyword>
<feature type="chain" id="PRO_5047381725" evidence="1">
    <location>
        <begin position="26"/>
        <end position="289"/>
    </location>
</feature>
<dbReference type="SUPFAM" id="SSF53850">
    <property type="entry name" value="Periplasmic binding protein-like II"/>
    <property type="match status" value="1"/>
</dbReference>
<reference evidence="3" key="1">
    <citation type="journal article" date="2019" name="Int. J. Syst. Evol. Microbiol.">
        <title>The Global Catalogue of Microorganisms (GCM) 10K type strain sequencing project: providing services to taxonomists for standard genome sequencing and annotation.</title>
        <authorList>
            <consortium name="The Broad Institute Genomics Platform"/>
            <consortium name="The Broad Institute Genome Sequencing Center for Infectious Disease"/>
            <person name="Wu L."/>
            <person name="Ma J."/>
        </authorList>
    </citation>
    <scope>NUCLEOTIDE SEQUENCE [LARGE SCALE GENOMIC DNA]</scope>
    <source>
        <strain evidence="3">CECT 8570</strain>
    </source>
</reference>
<dbReference type="RefSeq" id="WP_290260236.1">
    <property type="nucleotide sequence ID" value="NZ_JAUFQG010000004.1"/>
</dbReference>
<dbReference type="Gene3D" id="3.40.190.10">
    <property type="entry name" value="Periplasmic binding protein-like II"/>
    <property type="match status" value="2"/>
</dbReference>